<dbReference type="InterPro" id="IPR029006">
    <property type="entry name" value="ADF-H/Gelsolin-like_dom_sf"/>
</dbReference>
<dbReference type="GO" id="GO:0008154">
    <property type="term" value="P:actin polymerization or depolymerization"/>
    <property type="evidence" value="ECO:0007669"/>
    <property type="project" value="TreeGrafter"/>
</dbReference>
<dbReference type="OrthoDB" id="6375767at2759"/>
<feature type="compositionally biased region" description="Basic and acidic residues" evidence="1">
    <location>
        <begin position="1218"/>
        <end position="1230"/>
    </location>
</feature>
<feature type="compositionally biased region" description="Low complexity" evidence="1">
    <location>
        <begin position="114"/>
        <end position="144"/>
    </location>
</feature>
<feature type="compositionally biased region" description="Basic residues" evidence="1">
    <location>
        <begin position="1039"/>
        <end position="1051"/>
    </location>
</feature>
<dbReference type="InterPro" id="IPR057226">
    <property type="entry name" value="DUF7904"/>
</dbReference>
<protein>
    <submittedName>
        <fullName evidence="4">Neurofilament medium polypeptide</fullName>
    </submittedName>
</protein>
<name>A0A5N5D166_9PEZI</name>
<feature type="compositionally biased region" description="Low complexity" evidence="1">
    <location>
        <begin position="1441"/>
        <end position="1454"/>
    </location>
</feature>
<dbReference type="GO" id="GO:0051015">
    <property type="term" value="F:actin filament binding"/>
    <property type="evidence" value="ECO:0007669"/>
    <property type="project" value="InterPro"/>
</dbReference>
<sequence length="2080" mass="221618">MSGRDEASPPHDDPISPSSFVEHIRELGEKRDREDQERNRLLEEQILQGRAERAARRAERQRSLSPEKSSPPVSVKSTPRSSLHLDPSSPTMDAHNDALQRLTGPTSESPVDETSTPSTPTRSNTMSWQQRRPTSTSSRRPLSLIAAENSASRSPVLAPEPSTPADDTASRSQIAQSLGSKDPAWFRQTPDRGIGSPANRRSREDDDTASISDKRQLPGMSRDTAAERPASPHAESVRSSSPSRASSVRDSAVSSNRLSRDTSVSGYSASEIKSPLPMLESQRFRPPPSEPDDTEHGPSERNTAMSPSMGRMLPERTPSPTKGMGGFVQSAMMRRSDSVNKRWSVQTSGSLSRQNSTAGTGAFGGVSTPKLDTKPRSRGHSIERPSSSHSNTTEKGEGAEESFTRPNKAFRHSRGKSVGSITQLGENRSGPNSPASPSKRWSRSPTKSSWLESALSTKPESPKPKPQPEQPSWMAEINRIKAQKASVDLSKPEKTDTDAPATPTSPTKFPSRDALRRPESRGSAQGAVAQSPDLGQGPPEKITDREQLPAPESAGHIASTPKGQPDTLSSPKMETAKDSAASPTLGSPADKAEKPAVGAKSPGLRGANPPASKPEESKPDFRSALKHRQRQSESVKKEELEFQNVFGKLRKTHTEKFVAPDTFKENINRGKDGLNITGGPAPRVKKDEFRDSLVKQRQSIQMKAEESGGLHVRTGSLAKPAEPIAEALEKRKLLGRNGSVSKFPTSPTKEEPPPAEPKQSTEAPEASEKPVSPAKEEPPAKPSSPVKEEPPAKPSSPVKEESPAKPTSPVKEEAPAKPASPTKDEPPVKPASPIKDEPSAKPASPAKEAPPANEALAKLRSMRERKATISSKPDTAPKDADAPAKPVGKLPGKLALADRFNNLPDASKPAPIPGRPSLKPVGKLADRFPGAGGAPKSPQSPQSDASSPSKPTAKVPGKLADRFNATDSSKPASSATDEPAGKLSSRASGKLADRFNPNLAAMLARGGPSPGARDSGSAAAASPAVEPDAGSTKELTHMTKGRARGPKRRAPKTATTPPAEPAAEIASPQPVRKASVVANVALVKDQDVLPSSPTKTEKPEESKPASPPLESKPKPVAPAKSAEVSRRVSAKLDSPTEPPVPAKSPELSRRISAKFEQPATPPSPGVKSPDLARRISAKFEQRKSPPPEPSTPKPSEMSKKASGKFDSQQSTMELNLSEETKTDSPKKVETPTEEAAPAKPASPTKVESPVKRASLPKKEPEIKPAPPTKIELPVKPASPPMKEPEIKAASPTKVESPVKRASLLKKEPEIKPASPAKVELPVKRASLPKKEPEIKAASPTKVESPVKPESSSKKEPEIKAPSPKAESPIKPSSPSKEETTAKPGSPTKPDAPAKSDTSAKSDIAKRIAALKQGGDQAGPSQPGSPKPLFSGASRLSKDIKSPTSPSGSNPSTPTVESPKPQKPLPQTPATEEEAKPPTPAKDQPETKSASVKNAAAMWGRQPESASPDTPKVKSPIKLPTRKDEQEAMENAGLVKPEEPKPIGLGIAALTNNKESYVPTPSVRISKELPAPPTKTPMSPPTSAGAPPPKPVKKDSISSIRKPSQESPIPQQSEAGQLFAEFFDDAPVTSGKLDVDAHSALTKSPLSGDRVKTLKKEIQEISGDGKLTPIPPQEEHILFDNSMYLCNHAFASSNGAKHTEVYLWTGSAVPEPAVEDAQLFARKAARDVGGKLLIIRQGKECPNFFQAVGGILVTRKGSRTDHSKQYMLCGRQHLGHMAFDEVELSINNLCSGFPYLVSSRTGLLSGKIFLWKGKGCTAEELGCARLIGMDLGLTPEIEEVEEGLEPAAFLEVFPKPENGKEKKVPRSADHWRLKAKHEKYGVRLFRIDEKPVQTGGSFQVSSLWPVSFVRRVSAASTTSTQGPSSPTESSPPQNNSGPAASGVPKPNMTADVVEIAPFSQMDLEAENIYVLDAFFEIYIIVGALSRGQSHAFSTALMFAQEYGILAASLQDRPFIPVSTVVLEGVPRDMKAVFRCWEDQMQPTAALMAGKPRRGKSLRIVGLQAAIAATRENGAASSSAII</sequence>
<feature type="compositionally biased region" description="Basic and acidic residues" evidence="1">
    <location>
        <begin position="1"/>
        <end position="14"/>
    </location>
</feature>
<accession>A0A5N5D166</accession>
<feature type="compositionally biased region" description="Low complexity" evidence="1">
    <location>
        <begin position="934"/>
        <end position="951"/>
    </location>
</feature>
<feature type="region of interest" description="Disordered" evidence="1">
    <location>
        <begin position="1"/>
        <end position="638"/>
    </location>
</feature>
<feature type="compositionally biased region" description="Low complexity" evidence="1">
    <location>
        <begin position="231"/>
        <end position="255"/>
    </location>
</feature>
<reference evidence="4 5" key="1">
    <citation type="journal article" date="2019" name="Sci. Rep.">
        <title>A multi-omics analysis of the grapevine pathogen Lasiodiplodia theobromae reveals that temperature affects the expression of virulence- and pathogenicity-related genes.</title>
        <authorList>
            <person name="Felix C."/>
            <person name="Meneses R."/>
            <person name="Goncalves M.F.M."/>
            <person name="Tilleman L."/>
            <person name="Duarte A.S."/>
            <person name="Jorrin-Novo J.V."/>
            <person name="Van de Peer Y."/>
            <person name="Deforce D."/>
            <person name="Van Nieuwerburgh F."/>
            <person name="Esteves A.C."/>
            <person name="Alves A."/>
        </authorList>
    </citation>
    <scope>NUCLEOTIDE SEQUENCE [LARGE SCALE GENOMIC DNA]</scope>
    <source>
        <strain evidence="4 5">LA-SOL3</strain>
    </source>
</reference>
<dbReference type="PANTHER" id="PTHR11977:SF133">
    <property type="entry name" value="DUF4045 DOMAIN-CONTAINING PROTEIN"/>
    <property type="match status" value="1"/>
</dbReference>
<keyword evidence="5" id="KW-1185">Reference proteome</keyword>
<feature type="compositionally biased region" description="Polar residues" evidence="1">
    <location>
        <begin position="965"/>
        <end position="976"/>
    </location>
</feature>
<feature type="compositionally biased region" description="Low complexity" evidence="1">
    <location>
        <begin position="1359"/>
        <end position="1374"/>
    </location>
</feature>
<feature type="compositionally biased region" description="Polar residues" evidence="1">
    <location>
        <begin position="103"/>
        <end position="113"/>
    </location>
</feature>
<feature type="compositionally biased region" description="Basic and acidic residues" evidence="1">
    <location>
        <begin position="613"/>
        <end position="623"/>
    </location>
</feature>
<feature type="compositionally biased region" description="Basic and acidic residues" evidence="1">
    <location>
        <begin position="1344"/>
        <end position="1358"/>
    </location>
</feature>
<feature type="region of interest" description="Disordered" evidence="1">
    <location>
        <begin position="697"/>
        <end position="1611"/>
    </location>
</feature>
<feature type="compositionally biased region" description="Polar residues" evidence="1">
    <location>
        <begin position="170"/>
        <end position="179"/>
    </location>
</feature>
<dbReference type="InterPro" id="IPR025118">
    <property type="entry name" value="DUF4045"/>
</dbReference>
<dbReference type="GO" id="GO:0005546">
    <property type="term" value="F:phosphatidylinositol-4,5-bisphosphate binding"/>
    <property type="evidence" value="ECO:0007669"/>
    <property type="project" value="TreeGrafter"/>
</dbReference>
<feature type="compositionally biased region" description="Basic and acidic residues" evidence="1">
    <location>
        <begin position="1391"/>
        <end position="1405"/>
    </location>
</feature>
<dbReference type="InterPro" id="IPR007122">
    <property type="entry name" value="Villin/Gelsolin"/>
</dbReference>
<evidence type="ECO:0000256" key="1">
    <source>
        <dbReference type="SAM" id="MobiDB-lite"/>
    </source>
</evidence>
<feature type="domain" description="DUF4045" evidence="2">
    <location>
        <begin position="18"/>
        <end position="699"/>
    </location>
</feature>
<feature type="compositionally biased region" description="Basic and acidic residues" evidence="1">
    <location>
        <begin position="510"/>
        <end position="520"/>
    </location>
</feature>
<dbReference type="GO" id="GO:0051014">
    <property type="term" value="P:actin filament severing"/>
    <property type="evidence" value="ECO:0007669"/>
    <property type="project" value="TreeGrafter"/>
</dbReference>
<dbReference type="SUPFAM" id="SSF55753">
    <property type="entry name" value="Actin depolymerizing proteins"/>
    <property type="match status" value="2"/>
</dbReference>
<dbReference type="Pfam" id="PF13254">
    <property type="entry name" value="DUF4045"/>
    <property type="match status" value="1"/>
</dbReference>
<evidence type="ECO:0000259" key="2">
    <source>
        <dbReference type="Pfam" id="PF13254"/>
    </source>
</evidence>
<dbReference type="GO" id="GO:0015629">
    <property type="term" value="C:actin cytoskeleton"/>
    <property type="evidence" value="ECO:0007669"/>
    <property type="project" value="TreeGrafter"/>
</dbReference>
<evidence type="ECO:0000313" key="5">
    <source>
        <dbReference type="Proteomes" id="UP000325902"/>
    </source>
</evidence>
<feature type="compositionally biased region" description="Basic and acidic residues" evidence="1">
    <location>
        <begin position="22"/>
        <end position="43"/>
    </location>
</feature>
<dbReference type="SMART" id="SM00262">
    <property type="entry name" value="GEL"/>
    <property type="match status" value="1"/>
</dbReference>
<dbReference type="GO" id="GO:0051016">
    <property type="term" value="P:barbed-end actin filament capping"/>
    <property type="evidence" value="ECO:0007669"/>
    <property type="project" value="TreeGrafter"/>
</dbReference>
<dbReference type="Pfam" id="PF25480">
    <property type="entry name" value="DUF7904"/>
    <property type="match status" value="1"/>
</dbReference>
<feature type="region of interest" description="Disordered" evidence="1">
    <location>
        <begin position="1914"/>
        <end position="1945"/>
    </location>
</feature>
<feature type="compositionally biased region" description="Polar residues" evidence="1">
    <location>
        <begin position="1596"/>
        <end position="1611"/>
    </location>
</feature>
<feature type="compositionally biased region" description="Low complexity" evidence="1">
    <location>
        <begin position="1914"/>
        <end position="1935"/>
    </location>
</feature>
<feature type="compositionally biased region" description="Pro residues" evidence="1">
    <location>
        <begin position="1569"/>
        <end position="1589"/>
    </location>
</feature>
<feature type="compositionally biased region" description="Basic and acidic residues" evidence="1">
    <location>
        <begin position="1170"/>
        <end position="1185"/>
    </location>
</feature>
<dbReference type="EMBL" id="VCHE01000102">
    <property type="protein sequence ID" value="KAB2571415.1"/>
    <property type="molecule type" value="Genomic_DNA"/>
</dbReference>
<feature type="compositionally biased region" description="Low complexity" evidence="1">
    <location>
        <begin position="498"/>
        <end position="507"/>
    </location>
</feature>
<feature type="compositionally biased region" description="Basic and acidic residues" evidence="1">
    <location>
        <begin position="50"/>
        <end position="62"/>
    </location>
</feature>
<comment type="caution">
    <text evidence="4">The sequence shown here is derived from an EMBL/GenBank/DDBJ whole genome shotgun (WGS) entry which is preliminary data.</text>
</comment>
<evidence type="ECO:0000313" key="4">
    <source>
        <dbReference type="EMBL" id="KAB2571415.1"/>
    </source>
</evidence>
<gene>
    <name evidence="4" type="primary">NEFM</name>
    <name evidence="4" type="ORF">DBV05_g9937</name>
</gene>
<dbReference type="Proteomes" id="UP000325902">
    <property type="component" value="Unassembled WGS sequence"/>
</dbReference>
<dbReference type="Gene3D" id="3.40.20.10">
    <property type="entry name" value="Severin"/>
    <property type="match status" value="3"/>
</dbReference>
<feature type="compositionally biased region" description="Low complexity" evidence="1">
    <location>
        <begin position="1052"/>
        <end position="1064"/>
    </location>
</feature>
<organism evidence="4 5">
    <name type="scientific">Lasiodiplodia theobromae</name>
    <dbReference type="NCBI Taxonomy" id="45133"/>
    <lineage>
        <taxon>Eukaryota</taxon>
        <taxon>Fungi</taxon>
        <taxon>Dikarya</taxon>
        <taxon>Ascomycota</taxon>
        <taxon>Pezizomycotina</taxon>
        <taxon>Dothideomycetes</taxon>
        <taxon>Dothideomycetes incertae sedis</taxon>
        <taxon>Botryosphaeriales</taxon>
        <taxon>Botryosphaeriaceae</taxon>
        <taxon>Lasiodiplodia</taxon>
    </lineage>
</organism>
<feature type="compositionally biased region" description="Polar residues" evidence="1">
    <location>
        <begin position="341"/>
        <end position="359"/>
    </location>
</feature>
<feature type="compositionally biased region" description="Low complexity" evidence="1">
    <location>
        <begin position="840"/>
        <end position="859"/>
    </location>
</feature>
<feature type="domain" description="DUF7904" evidence="3">
    <location>
        <begin position="1657"/>
        <end position="1755"/>
    </location>
</feature>
<dbReference type="GO" id="GO:0005737">
    <property type="term" value="C:cytoplasm"/>
    <property type="evidence" value="ECO:0007669"/>
    <property type="project" value="TreeGrafter"/>
</dbReference>
<proteinExistence type="predicted"/>
<feature type="compositionally biased region" description="Low complexity" evidence="1">
    <location>
        <begin position="1005"/>
        <end position="1030"/>
    </location>
</feature>
<feature type="compositionally biased region" description="Polar residues" evidence="1">
    <location>
        <begin position="443"/>
        <end position="458"/>
    </location>
</feature>
<feature type="compositionally biased region" description="Polar residues" evidence="1">
    <location>
        <begin position="419"/>
        <end position="436"/>
    </location>
</feature>
<feature type="compositionally biased region" description="Low complexity" evidence="1">
    <location>
        <begin position="63"/>
        <end position="82"/>
    </location>
</feature>
<feature type="compositionally biased region" description="Low complexity" evidence="1">
    <location>
        <begin position="1233"/>
        <end position="1246"/>
    </location>
</feature>
<dbReference type="PANTHER" id="PTHR11977">
    <property type="entry name" value="VILLIN"/>
    <property type="match status" value="1"/>
</dbReference>
<feature type="compositionally biased region" description="Polar residues" evidence="1">
    <location>
        <begin position="1205"/>
        <end position="1214"/>
    </location>
</feature>
<evidence type="ECO:0000259" key="3">
    <source>
        <dbReference type="Pfam" id="PF25480"/>
    </source>
</evidence>
<feature type="compositionally biased region" description="Basic and acidic residues" evidence="1">
    <location>
        <begin position="371"/>
        <end position="383"/>
    </location>
</feature>